<name>A0A9Q0JV40_9MAGN</name>
<dbReference type="Gene3D" id="3.30.730.10">
    <property type="entry name" value="AP2/ERF domain"/>
    <property type="match status" value="1"/>
</dbReference>
<dbReference type="SUPFAM" id="SSF54171">
    <property type="entry name" value="DNA-binding domain"/>
    <property type="match status" value="1"/>
</dbReference>
<dbReference type="PANTHER" id="PTHR31985:SF45">
    <property type="entry name" value="ETHYLENE-RESPONSIVE TRANSCRIPTION FACTOR ERF020"/>
    <property type="match status" value="1"/>
</dbReference>
<gene>
    <name evidence="9" type="ORF">NE237_029454</name>
</gene>
<evidence type="ECO:0000256" key="6">
    <source>
        <dbReference type="ARBA" id="ARBA00023242"/>
    </source>
</evidence>
<dbReference type="InterPro" id="IPR001471">
    <property type="entry name" value="AP2/ERF_dom"/>
</dbReference>
<keyword evidence="3" id="KW-0238">DNA-binding</keyword>
<keyword evidence="5" id="KW-0804">Transcription</keyword>
<organism evidence="9 10">
    <name type="scientific">Protea cynaroides</name>
    <dbReference type="NCBI Taxonomy" id="273540"/>
    <lineage>
        <taxon>Eukaryota</taxon>
        <taxon>Viridiplantae</taxon>
        <taxon>Streptophyta</taxon>
        <taxon>Embryophyta</taxon>
        <taxon>Tracheophyta</taxon>
        <taxon>Spermatophyta</taxon>
        <taxon>Magnoliopsida</taxon>
        <taxon>Proteales</taxon>
        <taxon>Proteaceae</taxon>
        <taxon>Protea</taxon>
    </lineage>
</organism>
<dbReference type="PANTHER" id="PTHR31985">
    <property type="entry name" value="ETHYLENE-RESPONSIVE TRANSCRIPTION FACTOR ERF042-RELATED"/>
    <property type="match status" value="1"/>
</dbReference>
<keyword evidence="10" id="KW-1185">Reference proteome</keyword>
<evidence type="ECO:0000256" key="2">
    <source>
        <dbReference type="ARBA" id="ARBA00023015"/>
    </source>
</evidence>
<dbReference type="PRINTS" id="PR00367">
    <property type="entry name" value="ETHRSPELEMNT"/>
</dbReference>
<dbReference type="AlphaFoldDB" id="A0A9Q0JV40"/>
<dbReference type="OrthoDB" id="1849108at2759"/>
<comment type="caution">
    <text evidence="9">The sequence shown here is derived from an EMBL/GenBank/DDBJ whole genome shotgun (WGS) entry which is preliminary data.</text>
</comment>
<evidence type="ECO:0000256" key="5">
    <source>
        <dbReference type="ARBA" id="ARBA00023163"/>
    </source>
</evidence>
<comment type="subcellular location">
    <subcellularLocation>
        <location evidence="1">Nucleus</location>
    </subcellularLocation>
</comment>
<dbReference type="GO" id="GO:0005634">
    <property type="term" value="C:nucleus"/>
    <property type="evidence" value="ECO:0007669"/>
    <property type="project" value="UniProtKB-SubCell"/>
</dbReference>
<keyword evidence="2" id="KW-0805">Transcription regulation</keyword>
<keyword evidence="4" id="KW-0010">Activator</keyword>
<comment type="similarity">
    <text evidence="7">Belongs to the AP2/ERF transcription factor family. ERF subfamily.</text>
</comment>
<evidence type="ECO:0000256" key="3">
    <source>
        <dbReference type="ARBA" id="ARBA00023125"/>
    </source>
</evidence>
<protein>
    <recommendedName>
        <fullName evidence="8">AP2/ERF domain-containing protein</fullName>
    </recommendedName>
</protein>
<evidence type="ECO:0000313" key="9">
    <source>
        <dbReference type="EMBL" id="KAJ4952622.1"/>
    </source>
</evidence>
<evidence type="ECO:0000259" key="8">
    <source>
        <dbReference type="PROSITE" id="PS51032"/>
    </source>
</evidence>
<dbReference type="InterPro" id="IPR036955">
    <property type="entry name" value="AP2/ERF_dom_sf"/>
</dbReference>
<dbReference type="CDD" id="cd00018">
    <property type="entry name" value="AP2"/>
    <property type="match status" value="1"/>
</dbReference>
<sequence>MNCPQEEGNSHGGQKRYKGVRCRKWGKWVSEIRVPGTRDRLWLGSYSNPEAAAIAFDTAMFCLRGPSSATHFNFPMCLPTLPQTNMSPKSIRKVASNAAMAVDLELAQRASEGSVTTVNESAVQVLQTQLSEDTDDIPGKNGESYLREEKTSSISVDDMEIYIG</sequence>
<dbReference type="SMART" id="SM00380">
    <property type="entry name" value="AP2"/>
    <property type="match status" value="1"/>
</dbReference>
<evidence type="ECO:0000256" key="1">
    <source>
        <dbReference type="ARBA" id="ARBA00004123"/>
    </source>
</evidence>
<dbReference type="GO" id="GO:0003700">
    <property type="term" value="F:DNA-binding transcription factor activity"/>
    <property type="evidence" value="ECO:0007669"/>
    <property type="project" value="InterPro"/>
</dbReference>
<reference evidence="9" key="1">
    <citation type="journal article" date="2023" name="Plant J.">
        <title>The genome of the king protea, Protea cynaroides.</title>
        <authorList>
            <person name="Chang J."/>
            <person name="Duong T.A."/>
            <person name="Schoeman C."/>
            <person name="Ma X."/>
            <person name="Roodt D."/>
            <person name="Barker N."/>
            <person name="Li Z."/>
            <person name="Van de Peer Y."/>
            <person name="Mizrachi E."/>
        </authorList>
    </citation>
    <scope>NUCLEOTIDE SEQUENCE</scope>
    <source>
        <tissue evidence="9">Young leaves</tissue>
    </source>
</reference>
<dbReference type="Proteomes" id="UP001141806">
    <property type="component" value="Unassembled WGS sequence"/>
</dbReference>
<dbReference type="EMBL" id="JAMYWD010000012">
    <property type="protein sequence ID" value="KAJ4952622.1"/>
    <property type="molecule type" value="Genomic_DNA"/>
</dbReference>
<accession>A0A9Q0JV40</accession>
<proteinExistence type="inferred from homology"/>
<dbReference type="Pfam" id="PF00847">
    <property type="entry name" value="AP2"/>
    <property type="match status" value="1"/>
</dbReference>
<dbReference type="PROSITE" id="PS51032">
    <property type="entry name" value="AP2_ERF"/>
    <property type="match status" value="1"/>
</dbReference>
<evidence type="ECO:0000256" key="4">
    <source>
        <dbReference type="ARBA" id="ARBA00023159"/>
    </source>
</evidence>
<dbReference type="GO" id="GO:0003677">
    <property type="term" value="F:DNA binding"/>
    <property type="evidence" value="ECO:0007669"/>
    <property type="project" value="UniProtKB-KW"/>
</dbReference>
<feature type="domain" description="AP2/ERF" evidence="8">
    <location>
        <begin position="16"/>
        <end position="75"/>
    </location>
</feature>
<dbReference type="InterPro" id="IPR051032">
    <property type="entry name" value="AP2/ERF_TF_ERF_subfamily"/>
</dbReference>
<dbReference type="InterPro" id="IPR016177">
    <property type="entry name" value="DNA-bd_dom_sf"/>
</dbReference>
<keyword evidence="6" id="KW-0539">Nucleus</keyword>
<evidence type="ECO:0000256" key="7">
    <source>
        <dbReference type="ARBA" id="ARBA00024343"/>
    </source>
</evidence>
<evidence type="ECO:0000313" key="10">
    <source>
        <dbReference type="Proteomes" id="UP001141806"/>
    </source>
</evidence>